<dbReference type="InterPro" id="IPR036291">
    <property type="entry name" value="NAD(P)-bd_dom_sf"/>
</dbReference>
<proteinExistence type="inferred from homology"/>
<sequence>MTGGTRGIGAACVKRLALDGARVVFTGRDQAAADDVLAAVPGAIFAPGDATREVDCKRAIEVALEIGGGHIAGLVNNAGAGARLAFERTTLDDWNRTMTANTTSAYLFTRHALAGLRKGRGAVVMISSVAGLVGEEGLAIYTASKAALIGLSQALALEYGSEVRFNTVCPGQIATQMMAKTLAIPGRRERLEQRIPAARLGTPEDVAEAVSWLLSPAANFINGAVLNVDGGETAGFRTPPDEPKAV</sequence>
<dbReference type="InterPro" id="IPR020904">
    <property type="entry name" value="Sc_DH/Rdtase_CS"/>
</dbReference>
<dbReference type="AlphaFoldDB" id="A0A371XKA2"/>
<dbReference type="SUPFAM" id="SSF51735">
    <property type="entry name" value="NAD(P)-binding Rossmann-fold domains"/>
    <property type="match status" value="1"/>
</dbReference>
<evidence type="ECO:0000256" key="1">
    <source>
        <dbReference type="ARBA" id="ARBA00006484"/>
    </source>
</evidence>
<evidence type="ECO:0000259" key="2">
    <source>
        <dbReference type="SMART" id="SM00822"/>
    </source>
</evidence>
<feature type="domain" description="Ketoreductase" evidence="2">
    <location>
        <begin position="2"/>
        <end position="176"/>
    </location>
</feature>
<dbReference type="PRINTS" id="PR00081">
    <property type="entry name" value="GDHRDH"/>
</dbReference>
<dbReference type="CDD" id="cd05233">
    <property type="entry name" value="SDR_c"/>
    <property type="match status" value="1"/>
</dbReference>
<dbReference type="PRINTS" id="PR00080">
    <property type="entry name" value="SDRFAMILY"/>
</dbReference>
<reference evidence="4" key="1">
    <citation type="submission" date="2018-08" db="EMBL/GenBank/DDBJ databases">
        <authorList>
            <person name="Im W.T."/>
        </authorList>
    </citation>
    <scope>NUCLEOTIDE SEQUENCE [LARGE SCALE GENOMIC DNA]</scope>
    <source>
        <strain evidence="4">LA-28</strain>
    </source>
</reference>
<comment type="caution">
    <text evidence="3">The sequence shown here is derived from an EMBL/GenBank/DDBJ whole genome shotgun (WGS) entry which is preliminary data.</text>
</comment>
<dbReference type="Proteomes" id="UP000262379">
    <property type="component" value="Unassembled WGS sequence"/>
</dbReference>
<evidence type="ECO:0000313" key="3">
    <source>
        <dbReference type="EMBL" id="RFC69665.1"/>
    </source>
</evidence>
<protein>
    <submittedName>
        <fullName evidence="3">SDR family oxidoreductase</fullName>
    </submittedName>
</protein>
<dbReference type="PROSITE" id="PS00061">
    <property type="entry name" value="ADH_SHORT"/>
    <property type="match status" value="1"/>
</dbReference>
<dbReference type="InterPro" id="IPR057326">
    <property type="entry name" value="KR_dom"/>
</dbReference>
<dbReference type="FunFam" id="3.40.50.720:FF:000084">
    <property type="entry name" value="Short-chain dehydrogenase reductase"/>
    <property type="match status" value="1"/>
</dbReference>
<evidence type="ECO:0000313" key="4">
    <source>
        <dbReference type="Proteomes" id="UP000262379"/>
    </source>
</evidence>
<name>A0A371XKA2_9HYPH</name>
<accession>A0A371XKA2</accession>
<dbReference type="EMBL" id="QURN01000001">
    <property type="protein sequence ID" value="RFC69665.1"/>
    <property type="molecule type" value="Genomic_DNA"/>
</dbReference>
<dbReference type="InterPro" id="IPR002347">
    <property type="entry name" value="SDR_fam"/>
</dbReference>
<gene>
    <name evidence="3" type="ORF">DY251_01530</name>
</gene>
<dbReference type="Pfam" id="PF13561">
    <property type="entry name" value="adh_short_C2"/>
    <property type="match status" value="1"/>
</dbReference>
<dbReference type="Gene3D" id="3.40.50.720">
    <property type="entry name" value="NAD(P)-binding Rossmann-like Domain"/>
    <property type="match status" value="1"/>
</dbReference>
<dbReference type="SMART" id="SM00822">
    <property type="entry name" value="PKS_KR"/>
    <property type="match status" value="1"/>
</dbReference>
<keyword evidence="4" id="KW-1185">Reference proteome</keyword>
<comment type="similarity">
    <text evidence="1">Belongs to the short-chain dehydrogenases/reductases (SDR) family.</text>
</comment>
<dbReference type="PANTHER" id="PTHR42879:SF2">
    <property type="entry name" value="3-OXOACYL-[ACYL-CARRIER-PROTEIN] REDUCTASE FABG"/>
    <property type="match status" value="1"/>
</dbReference>
<organism evidence="3 4">
    <name type="scientific">Mesorhizobium denitrificans</name>
    <dbReference type="NCBI Taxonomy" id="2294114"/>
    <lineage>
        <taxon>Bacteria</taxon>
        <taxon>Pseudomonadati</taxon>
        <taxon>Pseudomonadota</taxon>
        <taxon>Alphaproteobacteria</taxon>
        <taxon>Hyphomicrobiales</taxon>
        <taxon>Phyllobacteriaceae</taxon>
        <taxon>Mesorhizobium</taxon>
    </lineage>
</organism>
<dbReference type="InterPro" id="IPR050259">
    <property type="entry name" value="SDR"/>
</dbReference>
<dbReference type="PANTHER" id="PTHR42879">
    <property type="entry name" value="3-OXOACYL-(ACYL-CARRIER-PROTEIN) REDUCTASE"/>
    <property type="match status" value="1"/>
</dbReference>
<dbReference type="GO" id="GO:0032787">
    <property type="term" value="P:monocarboxylic acid metabolic process"/>
    <property type="evidence" value="ECO:0007669"/>
    <property type="project" value="UniProtKB-ARBA"/>
</dbReference>